<name>A9NNT6_PICSI</name>
<sequence length="122" mass="13931">MAFDASYTSFVLLQSIHGLRPPQILHDIIASHSAAISTRRRNISSLSTEDSLIKRLTDELKDLAEERRVRNAAPDWLPFRPGSSYWLPGSKHLGYDDSERSLKKQEDREKMVLFDSSLDSEN</sequence>
<accession>A9NNT6</accession>
<dbReference type="PANTHER" id="PTHR33972:SF2">
    <property type="entry name" value="OS04G0606700 PROTEIN"/>
    <property type="match status" value="1"/>
</dbReference>
<dbReference type="PANTHER" id="PTHR33972">
    <property type="entry name" value="EXPRESSED PROTEIN"/>
    <property type="match status" value="1"/>
</dbReference>
<feature type="coiled-coil region" evidence="1">
    <location>
        <begin position="46"/>
        <end position="73"/>
    </location>
</feature>
<proteinExistence type="evidence at transcript level"/>
<organism evidence="2">
    <name type="scientific">Picea sitchensis</name>
    <name type="common">Sitka spruce</name>
    <name type="synonym">Pinus sitchensis</name>
    <dbReference type="NCBI Taxonomy" id="3332"/>
    <lineage>
        <taxon>Eukaryota</taxon>
        <taxon>Viridiplantae</taxon>
        <taxon>Streptophyta</taxon>
        <taxon>Embryophyta</taxon>
        <taxon>Tracheophyta</taxon>
        <taxon>Spermatophyta</taxon>
        <taxon>Pinopsida</taxon>
        <taxon>Pinidae</taxon>
        <taxon>Conifers I</taxon>
        <taxon>Pinales</taxon>
        <taxon>Pinaceae</taxon>
        <taxon>Picea</taxon>
    </lineage>
</organism>
<reference evidence="2" key="1">
    <citation type="journal article" date="2008" name="BMC Genomics">
        <title>A conifer genomics resource of 200,000 spruce (Picea spp.) ESTs and 6,464 high-quality, sequence-finished full-length cDNAs for Sitka spruce (Picea sitchensis).</title>
        <authorList>
            <person name="Ralph S.G."/>
            <person name="Chun H.J."/>
            <person name="Kolosova N."/>
            <person name="Cooper D."/>
            <person name="Oddy C."/>
            <person name="Ritland C.E."/>
            <person name="Kirkpatrick R."/>
            <person name="Moore R."/>
            <person name="Barber S."/>
            <person name="Holt R.A."/>
            <person name="Jones S.J."/>
            <person name="Marra M.A."/>
            <person name="Douglas C.J."/>
            <person name="Ritland K."/>
            <person name="Bohlmann J."/>
        </authorList>
    </citation>
    <scope>NUCLEOTIDE SEQUENCE</scope>
    <source>
        <tissue evidence="2">Green portion of the leader tissue</tissue>
    </source>
</reference>
<dbReference type="EMBL" id="EF082946">
    <property type="protein sequence ID" value="ABK22297.1"/>
    <property type="molecule type" value="mRNA"/>
</dbReference>
<protein>
    <submittedName>
        <fullName evidence="2">Uncharacterized protein</fullName>
    </submittedName>
</protein>
<dbReference type="AlphaFoldDB" id="A9NNT6"/>
<evidence type="ECO:0000313" key="2">
    <source>
        <dbReference type="EMBL" id="ABK22297.1"/>
    </source>
</evidence>
<keyword evidence="1" id="KW-0175">Coiled coil</keyword>
<evidence type="ECO:0000256" key="1">
    <source>
        <dbReference type="SAM" id="Coils"/>
    </source>
</evidence>